<dbReference type="EMBL" id="LDWY01000026">
    <property type="protein sequence ID" value="PHY91590.1"/>
    <property type="molecule type" value="Genomic_DNA"/>
</dbReference>
<organism evidence="3 4">
    <name type="scientific">Campylobacter vulpis</name>
    <dbReference type="NCBI Taxonomy" id="1655500"/>
    <lineage>
        <taxon>Bacteria</taxon>
        <taxon>Pseudomonadati</taxon>
        <taxon>Campylobacterota</taxon>
        <taxon>Epsilonproteobacteria</taxon>
        <taxon>Campylobacterales</taxon>
        <taxon>Campylobacteraceae</taxon>
        <taxon>Campylobacter</taxon>
    </lineage>
</organism>
<dbReference type="EMBL" id="VJYU01000001">
    <property type="protein sequence ID" value="MBS4240228.1"/>
    <property type="molecule type" value="Genomic_DNA"/>
</dbReference>
<reference evidence="2" key="3">
    <citation type="submission" date="2019-07" db="EMBL/GenBank/DDBJ databases">
        <authorList>
            <person name="Miller W.G."/>
        </authorList>
    </citation>
    <scope>NUCLEOTIDE SEQUENCE</scope>
    <source>
        <strain evidence="2">52/13</strain>
    </source>
</reference>
<reference evidence="3" key="2">
    <citation type="submission" date="2015-06" db="EMBL/GenBank/DDBJ databases">
        <authorList>
            <person name="Hoefler B.C."/>
            <person name="Straight P.D."/>
        </authorList>
    </citation>
    <scope>NUCLEOTIDE SEQUENCE [LARGE SCALE GENOMIC DNA]</scope>
    <source>
        <strain evidence="3">73/13</strain>
    </source>
</reference>
<sequence length="144" mass="16737">MIGFYLLIAALSFLALYFAVKKLTLNIDENKLLEPIKAEIYPKFCDIIDEEIRALKEGVESGKFELLESEKKEEFLESLGDLSRELTFIQTMNLSKKNDSIWQGELFDFLKELENSILRYLKNAENLSDTLRERLMNAFESLKA</sequence>
<proteinExistence type="predicted"/>
<evidence type="ECO:0000256" key="1">
    <source>
        <dbReference type="SAM" id="Coils"/>
    </source>
</evidence>
<comment type="caution">
    <text evidence="3">The sequence shown here is derived from an EMBL/GenBank/DDBJ whole genome shotgun (WGS) entry which is preliminary data.</text>
</comment>
<evidence type="ECO:0000313" key="4">
    <source>
        <dbReference type="Proteomes" id="UP000237472"/>
    </source>
</evidence>
<evidence type="ECO:0000313" key="3">
    <source>
        <dbReference type="EMBL" id="PHY91590.1"/>
    </source>
</evidence>
<keyword evidence="1" id="KW-0175">Coiled coil</keyword>
<protein>
    <submittedName>
        <fullName evidence="3">Membrane protein</fullName>
    </submittedName>
</protein>
<reference evidence="2 5" key="4">
    <citation type="journal article" date="2021" name="Syst. Appl. Microbiol.">
        <title>nCampylobacter vulpis sp. nov. isolated from wild red foxes.</title>
        <authorList>
            <person name="Parisi A."/>
            <person name="Chiara M."/>
            <person name="Caffara M."/>
            <person name="Mion D."/>
            <person name="Miller W.G."/>
            <person name="Caruso M."/>
            <person name="Manzari C."/>
            <person name="Florio D."/>
            <person name="Capozzi L."/>
            <person name="D'Erchia A.M."/>
            <person name="Manzulli V."/>
            <person name="Zanoni R.G."/>
        </authorList>
    </citation>
    <scope>NUCLEOTIDE SEQUENCE [LARGE SCALE GENOMIC DNA]</scope>
    <source>
        <strain evidence="2 5">52/13</strain>
    </source>
</reference>
<accession>A0A2G4R4X3</accession>
<dbReference type="AlphaFoldDB" id="A0A2G4R4X3"/>
<dbReference type="Proteomes" id="UP000811399">
    <property type="component" value="Unassembled WGS sequence"/>
</dbReference>
<dbReference type="Proteomes" id="UP000237472">
    <property type="component" value="Unassembled WGS sequence"/>
</dbReference>
<gene>
    <name evidence="3" type="ORF">AA994_02225</name>
    <name evidence="2" type="ORF">CVU5213_00515</name>
</gene>
<reference evidence="4" key="1">
    <citation type="submission" date="2015-06" db="EMBL/GenBank/DDBJ databases">
        <authorList>
            <person name="Parisi A."/>
            <person name="Chiara M."/>
            <person name="Florio D."/>
            <person name="Miccolupo A."/>
            <person name="Manzari C."/>
            <person name="Mion D."/>
            <person name="Caruso M."/>
            <person name="D'erchia A.M."/>
            <person name="Zanoni R."/>
        </authorList>
    </citation>
    <scope>NUCLEOTIDE SEQUENCE [LARGE SCALE GENOMIC DNA]</scope>
    <source>
        <strain evidence="4">73/13</strain>
    </source>
</reference>
<dbReference type="OrthoDB" id="5339506at2"/>
<feature type="coiled-coil region" evidence="1">
    <location>
        <begin position="110"/>
        <end position="141"/>
    </location>
</feature>
<dbReference type="RefSeq" id="WP_099461135.1">
    <property type="nucleotide sequence ID" value="NZ_LDWY01000026.1"/>
</dbReference>
<evidence type="ECO:0000313" key="5">
    <source>
        <dbReference type="Proteomes" id="UP000811399"/>
    </source>
</evidence>
<evidence type="ECO:0000313" key="2">
    <source>
        <dbReference type="EMBL" id="MBS4240228.1"/>
    </source>
</evidence>
<keyword evidence="5" id="KW-1185">Reference proteome</keyword>
<name>A0A2G4R4X3_9BACT</name>